<evidence type="ECO:0000256" key="3">
    <source>
        <dbReference type="ARBA" id="ARBA00022471"/>
    </source>
</evidence>
<evidence type="ECO:0000313" key="7">
    <source>
        <dbReference type="EnsemblPlants" id="MELO3C003588.2.1"/>
    </source>
</evidence>
<dbReference type="InterPro" id="IPR010264">
    <property type="entry name" value="Self-incomp_S1"/>
</dbReference>
<feature type="chain" id="PRO_5039961515" description="S-protein homolog" evidence="6">
    <location>
        <begin position="23"/>
        <end position="144"/>
    </location>
</feature>
<feature type="signal peptide" evidence="6">
    <location>
        <begin position="1"/>
        <end position="22"/>
    </location>
</feature>
<comment type="subcellular location">
    <subcellularLocation>
        <location evidence="1 6">Secreted</location>
    </subcellularLocation>
</comment>
<dbReference type="PANTHER" id="PTHR31232">
    <property type="match status" value="1"/>
</dbReference>
<reference evidence="7" key="1">
    <citation type="submission" date="2023-03" db="UniProtKB">
        <authorList>
            <consortium name="EnsemblPlants"/>
        </authorList>
    </citation>
    <scope>IDENTIFICATION</scope>
</reference>
<evidence type="ECO:0000256" key="5">
    <source>
        <dbReference type="ARBA" id="ARBA00022729"/>
    </source>
</evidence>
<evidence type="ECO:0000256" key="2">
    <source>
        <dbReference type="ARBA" id="ARBA00005581"/>
    </source>
</evidence>
<keyword evidence="3 6" id="KW-0713">Self-incompatibility</keyword>
<evidence type="ECO:0000256" key="4">
    <source>
        <dbReference type="ARBA" id="ARBA00022525"/>
    </source>
</evidence>
<dbReference type="Pfam" id="PF05938">
    <property type="entry name" value="Self-incomp_S1"/>
    <property type="match status" value="1"/>
</dbReference>
<comment type="similarity">
    <text evidence="2 6">Belongs to the plant self-incompatibility (S1) protein family.</text>
</comment>
<evidence type="ECO:0000256" key="1">
    <source>
        <dbReference type="ARBA" id="ARBA00004613"/>
    </source>
</evidence>
<organism evidence="7">
    <name type="scientific">Cucumis melo</name>
    <name type="common">Muskmelon</name>
    <dbReference type="NCBI Taxonomy" id="3656"/>
    <lineage>
        <taxon>Eukaryota</taxon>
        <taxon>Viridiplantae</taxon>
        <taxon>Streptophyta</taxon>
        <taxon>Embryophyta</taxon>
        <taxon>Tracheophyta</taxon>
        <taxon>Spermatophyta</taxon>
        <taxon>Magnoliopsida</taxon>
        <taxon>eudicotyledons</taxon>
        <taxon>Gunneridae</taxon>
        <taxon>Pentapetalae</taxon>
        <taxon>rosids</taxon>
        <taxon>fabids</taxon>
        <taxon>Cucurbitales</taxon>
        <taxon>Cucurbitaceae</taxon>
        <taxon>Benincaseae</taxon>
        <taxon>Cucumis</taxon>
    </lineage>
</organism>
<accession>A0A9I9CHA8</accession>
<dbReference type="AlphaFoldDB" id="A0A9I9CHA8"/>
<dbReference type="EnsemblPlants" id="MELO3C003588.2.1">
    <property type="protein sequence ID" value="MELO3C003588.2.1"/>
    <property type="gene ID" value="MELO3C003588.2"/>
</dbReference>
<dbReference type="Gramene" id="MELO3C003588.2.1">
    <property type="protein sequence ID" value="MELO3C003588.2.1"/>
    <property type="gene ID" value="MELO3C003588.2"/>
</dbReference>
<sequence>MEALKYIAIVGIILALSGQCNGQPWTEVPLSSWKINVLNEMSKDSLFLHCKSKDDDLGTHNLGLKQQFSWSFRENLWRTTLYWCYMHNANSHTSLNVFWPETSGWLAFRCQLRNCIWSARDDGIYLKTNTHNTFERIHTWEPGM</sequence>
<protein>
    <recommendedName>
        <fullName evidence="6">S-protein homolog</fullName>
    </recommendedName>
</protein>
<proteinExistence type="inferred from homology"/>
<dbReference type="GO" id="GO:0060320">
    <property type="term" value="P:rejection of self pollen"/>
    <property type="evidence" value="ECO:0007669"/>
    <property type="project" value="UniProtKB-KW"/>
</dbReference>
<dbReference type="PANTHER" id="PTHR31232:SF156">
    <property type="entry name" value="PLANT SELF-INCOMPATIBILITY PROTEIN S1 FAMILY-RELATED"/>
    <property type="match status" value="1"/>
</dbReference>
<name>A0A9I9CHA8_CUCME</name>
<keyword evidence="4 6" id="KW-0964">Secreted</keyword>
<keyword evidence="5 6" id="KW-0732">Signal</keyword>
<dbReference type="GO" id="GO:0005576">
    <property type="term" value="C:extracellular region"/>
    <property type="evidence" value="ECO:0007669"/>
    <property type="project" value="UniProtKB-SubCell"/>
</dbReference>
<evidence type="ECO:0000256" key="6">
    <source>
        <dbReference type="RuleBase" id="RU367044"/>
    </source>
</evidence>